<evidence type="ECO:0000256" key="1">
    <source>
        <dbReference type="SAM" id="SignalP"/>
    </source>
</evidence>
<dbReference type="InterPro" id="IPR011055">
    <property type="entry name" value="Dup_hybrid_motif"/>
</dbReference>
<reference evidence="2" key="1">
    <citation type="submission" date="2013-03" db="EMBL/GenBank/DDBJ databases">
        <title>Genome Sequence of the Profundibacterium mesophilum strain KAUST100406-0324T from Red Sea, a novel genus in the family Rhodobacteraceae.</title>
        <authorList>
            <person name="Essack M."/>
            <person name="Alam I."/>
            <person name="Lafi F."/>
            <person name="Alawi W."/>
            <person name="Kamanu F."/>
            <person name="Al-Suwailem A."/>
            <person name="Lee O.O."/>
            <person name="Xu Y."/>
            <person name="Bajic V."/>
            <person name="Qian P.-Y."/>
            <person name="Archer J."/>
        </authorList>
    </citation>
    <scope>NUCLEOTIDE SEQUENCE</scope>
    <source>
        <strain evidence="2">KAUST100406-0324</strain>
    </source>
</reference>
<evidence type="ECO:0000313" key="3">
    <source>
        <dbReference type="Proteomes" id="UP000698242"/>
    </source>
</evidence>
<evidence type="ECO:0000313" key="2">
    <source>
        <dbReference type="EMBL" id="KAF0677289.1"/>
    </source>
</evidence>
<dbReference type="Gene3D" id="2.70.70.10">
    <property type="entry name" value="Glucose Permease (Domain IIA)"/>
    <property type="match status" value="1"/>
</dbReference>
<comment type="caution">
    <text evidence="2">The sequence shown here is derived from an EMBL/GenBank/DDBJ whole genome shotgun (WGS) entry which is preliminary data.</text>
</comment>
<dbReference type="EMBL" id="APKE01000005">
    <property type="protein sequence ID" value="KAF0677289.1"/>
    <property type="molecule type" value="Genomic_DNA"/>
</dbReference>
<feature type="signal peptide" evidence="1">
    <location>
        <begin position="1"/>
        <end position="31"/>
    </location>
</feature>
<keyword evidence="1" id="KW-0732">Signal</keyword>
<proteinExistence type="predicted"/>
<feature type="chain" id="PRO_5037962677" description="Peptidase M23" evidence="1">
    <location>
        <begin position="32"/>
        <end position="383"/>
    </location>
</feature>
<accession>A0A921NZ11</accession>
<protein>
    <recommendedName>
        <fullName evidence="4">Peptidase M23</fullName>
    </recommendedName>
</protein>
<evidence type="ECO:0008006" key="4">
    <source>
        <dbReference type="Google" id="ProtNLM"/>
    </source>
</evidence>
<dbReference type="SUPFAM" id="SSF51261">
    <property type="entry name" value="Duplicated hybrid motif"/>
    <property type="match status" value="1"/>
</dbReference>
<sequence>MTGRGRGRGRAAALAVGLGLCAMIAAPPAWTAEAPGAIARRAAEQLDLAARAMARADGARDRVAALTGTVRAYEAGLSALRAGIRQASVRLRQIDSELEARRDETGQLLAALQVMAREPGTALLLHPAGPLGTARAGMMIAEVAPALAAQAATLRAALDEMATLKVLQASAQSTLTEGLHGVQQARLALAQAVSERTDLPRRMTEDTERMQQLINSAETLQGFADSLTGLPGQETDLPDFAAGRGALALPVAGRVLRGFGEADAAGIRRPGLIVAAAPGALVTTPWPATIRYVGPLLDYANVIILEPGEGYLLVLAGLGAVYGEAGLVVPAGAPLGLMPGADQGISAAVQESVDDPPVETLYMELRDDQTPQDPADWFALDEE</sequence>
<organism evidence="2 3">
    <name type="scientific">Profundibacterium mesophilum KAUST100406-0324</name>
    <dbReference type="NCBI Taxonomy" id="1037889"/>
    <lineage>
        <taxon>Bacteria</taxon>
        <taxon>Pseudomonadati</taxon>
        <taxon>Pseudomonadota</taxon>
        <taxon>Alphaproteobacteria</taxon>
        <taxon>Rhodobacterales</taxon>
        <taxon>Roseobacteraceae</taxon>
        <taxon>Profundibacterium</taxon>
    </lineage>
</organism>
<dbReference type="OrthoDB" id="9809144at2"/>
<name>A0A921NZ11_9RHOB</name>
<dbReference type="Proteomes" id="UP000698242">
    <property type="component" value="Unassembled WGS sequence"/>
</dbReference>
<dbReference type="AlphaFoldDB" id="A0A921NZ11"/>
<gene>
    <name evidence="2" type="ORF">PMES_00336</name>
</gene>
<keyword evidence="3" id="KW-1185">Reference proteome</keyword>